<evidence type="ECO:0000259" key="2">
    <source>
        <dbReference type="Pfam" id="PF03732"/>
    </source>
</evidence>
<name>A0A2U1PP22_ARTAN</name>
<feature type="region of interest" description="Disordered" evidence="1">
    <location>
        <begin position="349"/>
        <end position="389"/>
    </location>
</feature>
<dbReference type="AlphaFoldDB" id="A0A2U1PP22"/>
<evidence type="ECO:0000313" key="3">
    <source>
        <dbReference type="EMBL" id="PWA87499.1"/>
    </source>
</evidence>
<dbReference type="InterPro" id="IPR005162">
    <property type="entry name" value="Retrotrans_gag_dom"/>
</dbReference>
<feature type="compositionally biased region" description="Polar residues" evidence="1">
    <location>
        <begin position="181"/>
        <end position="195"/>
    </location>
</feature>
<gene>
    <name evidence="3" type="ORF">CTI12_AA126830</name>
</gene>
<dbReference type="PANTHER" id="PTHR33223">
    <property type="entry name" value="CCHC-TYPE DOMAIN-CONTAINING PROTEIN"/>
    <property type="match status" value="1"/>
</dbReference>
<dbReference type="Pfam" id="PF03732">
    <property type="entry name" value="Retrotrans_gag"/>
    <property type="match status" value="1"/>
</dbReference>
<dbReference type="EMBL" id="PKPP01000908">
    <property type="protein sequence ID" value="PWA87499.1"/>
    <property type="molecule type" value="Genomic_DNA"/>
</dbReference>
<evidence type="ECO:0000256" key="1">
    <source>
        <dbReference type="SAM" id="MobiDB-lite"/>
    </source>
</evidence>
<proteinExistence type="predicted"/>
<feature type="domain" description="Retrotransposon gag" evidence="2">
    <location>
        <begin position="95"/>
        <end position="141"/>
    </location>
</feature>
<reference evidence="3 4" key="1">
    <citation type="journal article" date="2018" name="Mol. Plant">
        <title>The genome of Artemisia annua provides insight into the evolution of Asteraceae family and artemisinin biosynthesis.</title>
        <authorList>
            <person name="Shen Q."/>
            <person name="Zhang L."/>
            <person name="Liao Z."/>
            <person name="Wang S."/>
            <person name="Yan T."/>
            <person name="Shi P."/>
            <person name="Liu M."/>
            <person name="Fu X."/>
            <person name="Pan Q."/>
            <person name="Wang Y."/>
            <person name="Lv Z."/>
            <person name="Lu X."/>
            <person name="Zhang F."/>
            <person name="Jiang W."/>
            <person name="Ma Y."/>
            <person name="Chen M."/>
            <person name="Hao X."/>
            <person name="Li L."/>
            <person name="Tang Y."/>
            <person name="Lv G."/>
            <person name="Zhou Y."/>
            <person name="Sun X."/>
            <person name="Brodelius P.E."/>
            <person name="Rose J.K.C."/>
            <person name="Tang K."/>
        </authorList>
    </citation>
    <scope>NUCLEOTIDE SEQUENCE [LARGE SCALE GENOMIC DNA]</scope>
    <source>
        <strain evidence="4">cv. Huhao1</strain>
        <tissue evidence="3">Leaf</tissue>
    </source>
</reference>
<dbReference type="Proteomes" id="UP000245207">
    <property type="component" value="Unassembled WGS sequence"/>
</dbReference>
<protein>
    <recommendedName>
        <fullName evidence="2">Retrotransposon gag domain-containing protein</fullName>
    </recommendedName>
</protein>
<feature type="compositionally biased region" description="Low complexity" evidence="1">
    <location>
        <begin position="373"/>
        <end position="385"/>
    </location>
</feature>
<evidence type="ECO:0000313" key="4">
    <source>
        <dbReference type="Proteomes" id="UP000245207"/>
    </source>
</evidence>
<feature type="region of interest" description="Disordered" evidence="1">
    <location>
        <begin position="173"/>
        <end position="203"/>
    </location>
</feature>
<dbReference type="OrthoDB" id="1305902at2759"/>
<organism evidence="3 4">
    <name type="scientific">Artemisia annua</name>
    <name type="common">Sweet wormwood</name>
    <dbReference type="NCBI Taxonomy" id="35608"/>
    <lineage>
        <taxon>Eukaryota</taxon>
        <taxon>Viridiplantae</taxon>
        <taxon>Streptophyta</taxon>
        <taxon>Embryophyta</taxon>
        <taxon>Tracheophyta</taxon>
        <taxon>Spermatophyta</taxon>
        <taxon>Magnoliopsida</taxon>
        <taxon>eudicotyledons</taxon>
        <taxon>Gunneridae</taxon>
        <taxon>Pentapetalae</taxon>
        <taxon>asterids</taxon>
        <taxon>campanulids</taxon>
        <taxon>Asterales</taxon>
        <taxon>Asteraceae</taxon>
        <taxon>Asteroideae</taxon>
        <taxon>Anthemideae</taxon>
        <taxon>Artemisiinae</taxon>
        <taxon>Artemisia</taxon>
    </lineage>
</organism>
<keyword evidence="4" id="KW-1185">Reference proteome</keyword>
<dbReference type="PANTHER" id="PTHR33223:SF11">
    <property type="entry name" value="ELEMENT PROTEIN, PUTATIVE-RELATED"/>
    <property type="match status" value="1"/>
</dbReference>
<sequence>MALTINDYLTSVCCEPGIVRPILEQNIKFEFWELCLDELKRYRFVGEDDEEAHEHISRVREIINLFQTHDVSRDQVMFMAFPFSLKGKARTWLLEEIRNFQQNPSESLFTACERFEDLLFKCPEHKLNKHEQLQIFYNGLNVETRKMLDFKEPIPKMTAAKGLEKIEEVARHSSTWHDDQAPTSATNNKNVSTPVAVNENRPKPYVPPIPFLGRIRKEKEQQQFQQFFERIKDLSINIPFVEALEQMPKYAKFMKDLLTKRRQGVSTRVTVNCKSESEETTNESNNETEPELPNLLQEDDFIKTCETVKETTSIPTLKELPPHLEYAFLDDNPEIHVIISSSLSEKEKHQQGLFKQELGRSRNGKGTSNGIVNRNRGTTNQNNGNHYDRMTKIDFPKFHGDDIKGDEGRTGLNVYDKALVWHQQFMNRYDEMAPWDQYEQEVLKRFGTFSLSIGGLKKEISMLIRMFKVTNYLLFGKDARKH</sequence>
<comment type="caution">
    <text evidence="3">The sequence shown here is derived from an EMBL/GenBank/DDBJ whole genome shotgun (WGS) entry which is preliminary data.</text>
</comment>
<accession>A0A2U1PP22</accession>